<dbReference type="OrthoDB" id="9770408at2"/>
<evidence type="ECO:0000313" key="2">
    <source>
        <dbReference type="EMBL" id="MUL36210.1"/>
    </source>
</evidence>
<dbReference type="InterPro" id="IPR052955">
    <property type="entry name" value="UPF0703_membrane_permease"/>
</dbReference>
<dbReference type="Pfam" id="PF21537">
    <property type="entry name" value="DUF1980_C"/>
    <property type="match status" value="1"/>
</dbReference>
<comment type="caution">
    <text evidence="2">The sequence shown here is derived from an EMBL/GenBank/DDBJ whole genome shotgun (WGS) entry which is preliminary data.</text>
</comment>
<dbReference type="AlphaFoldDB" id="A0A6N8FSV2"/>
<dbReference type="PANTHER" id="PTHR40047:SF1">
    <property type="entry name" value="UPF0703 PROTEIN YCGQ"/>
    <property type="match status" value="1"/>
</dbReference>
<gene>
    <name evidence="2" type="ORF">BWI75_07580</name>
</gene>
<dbReference type="NCBIfam" id="TIGR03943">
    <property type="entry name" value="TIGR03943 family putative permease subunit"/>
    <property type="match status" value="1"/>
</dbReference>
<proteinExistence type="predicted"/>
<dbReference type="InterPro" id="IPR048447">
    <property type="entry name" value="DUF1980_C"/>
</dbReference>
<evidence type="ECO:0000259" key="1">
    <source>
        <dbReference type="Pfam" id="PF21537"/>
    </source>
</evidence>
<name>A0A6N8FSV2_9CHRO</name>
<keyword evidence="3" id="KW-1185">Reference proteome</keyword>
<dbReference type="Proteomes" id="UP000441797">
    <property type="component" value="Unassembled WGS sequence"/>
</dbReference>
<dbReference type="InterPro" id="IPR015402">
    <property type="entry name" value="DUF1980"/>
</dbReference>
<dbReference type="RefSeq" id="WP_105219249.1">
    <property type="nucleotide sequence ID" value="NZ_CAWNSU010000033.1"/>
</dbReference>
<evidence type="ECO:0000313" key="3">
    <source>
        <dbReference type="Proteomes" id="UP000441797"/>
    </source>
</evidence>
<sequence>MHKSLQLLQDFAKQVTKISLAETSIDVWKYAESAHEEPNPYKRNILQWRRLISSVKDPLKTFPGEPIDLIGFVQHTINSPEQFILARHIIRCCLADTVPLGLPVYTPNAAMFPPNSWLRVKGCFGVQIQTKPTLVIVPQKIKSISEPKKIYINGVF</sequence>
<organism evidence="2 3">
    <name type="scientific">Gloeocapsopsis dulcis AAB1 = 1H9</name>
    <dbReference type="NCBI Taxonomy" id="1433147"/>
    <lineage>
        <taxon>Bacteria</taxon>
        <taxon>Bacillati</taxon>
        <taxon>Cyanobacteriota</taxon>
        <taxon>Cyanophyceae</taxon>
        <taxon>Oscillatoriophycideae</taxon>
        <taxon>Chroococcales</taxon>
        <taxon>Chroococcaceae</taxon>
        <taxon>Gloeocapsopsis</taxon>
        <taxon>Gloeocapsopsis dulcis</taxon>
    </lineage>
</organism>
<dbReference type="PANTHER" id="PTHR40047">
    <property type="entry name" value="UPF0703 PROTEIN YCGQ"/>
    <property type="match status" value="1"/>
</dbReference>
<feature type="domain" description="DUF1980" evidence="1">
    <location>
        <begin position="50"/>
        <end position="152"/>
    </location>
</feature>
<protein>
    <submittedName>
        <fullName evidence="2">TIGR03943 family protein</fullName>
    </submittedName>
</protein>
<reference evidence="2 3" key="1">
    <citation type="journal article" date="2019" name="Front. Microbiol.">
        <title>Genomic Features for Desiccation Tolerance and Sugar Biosynthesis in the Extremophile Gloeocapsopsis sp. UTEX B3054.</title>
        <authorList>
            <person name="Urrejola C."/>
            <person name="Alcorta J."/>
            <person name="Salas L."/>
            <person name="Vasquez M."/>
            <person name="Polz M.F."/>
            <person name="Vicuna R."/>
            <person name="Diez B."/>
        </authorList>
    </citation>
    <scope>NUCLEOTIDE SEQUENCE [LARGE SCALE GENOMIC DNA]</scope>
    <source>
        <strain evidence="2 3">1H9</strain>
    </source>
</reference>
<dbReference type="EMBL" id="NAPY01000009">
    <property type="protein sequence ID" value="MUL36210.1"/>
    <property type="molecule type" value="Genomic_DNA"/>
</dbReference>
<accession>A0A6N8FSV2</accession>